<feature type="domain" description="ABC transporter" evidence="3">
    <location>
        <begin position="286"/>
        <end position="534"/>
    </location>
</feature>
<dbReference type="InterPro" id="IPR003593">
    <property type="entry name" value="AAA+_ATPase"/>
</dbReference>
<dbReference type="EMBL" id="RCOS01000137">
    <property type="protein sequence ID" value="RSN72792.1"/>
    <property type="molecule type" value="Genomic_DNA"/>
</dbReference>
<keyword evidence="5" id="KW-1185">Reference proteome</keyword>
<dbReference type="NCBIfam" id="TIGR03269">
    <property type="entry name" value="met_CoM_red_A2"/>
    <property type="match status" value="1"/>
</dbReference>
<dbReference type="InterPro" id="IPR017871">
    <property type="entry name" value="ABC_transporter-like_CS"/>
</dbReference>
<evidence type="ECO:0000256" key="1">
    <source>
        <dbReference type="ARBA" id="ARBA00022741"/>
    </source>
</evidence>
<dbReference type="PANTHER" id="PTHR42764">
    <property type="entry name" value="PHOSPHONATES UTILIZATION ATP-BINDING PROTEIN PHNK-RELATED"/>
    <property type="match status" value="1"/>
</dbReference>
<dbReference type="RefSeq" id="WP_125672227.1">
    <property type="nucleotide sequence ID" value="NZ_RCOS01000137.1"/>
</dbReference>
<dbReference type="GO" id="GO:0016887">
    <property type="term" value="F:ATP hydrolysis activity"/>
    <property type="evidence" value="ECO:0007669"/>
    <property type="project" value="InterPro"/>
</dbReference>
<dbReference type="InterPro" id="IPR017669">
    <property type="entry name" value="Me_Coenz_M_Rdtase_A2"/>
</dbReference>
<dbReference type="PROSITE" id="PS00211">
    <property type="entry name" value="ABC_TRANSPORTER_1"/>
    <property type="match status" value="1"/>
</dbReference>
<dbReference type="AlphaFoldDB" id="A0A3R9PTN9"/>
<evidence type="ECO:0000259" key="3">
    <source>
        <dbReference type="PROSITE" id="PS50893"/>
    </source>
</evidence>
<dbReference type="SMART" id="SM00382">
    <property type="entry name" value="AAA"/>
    <property type="match status" value="2"/>
</dbReference>
<keyword evidence="2" id="KW-0067">ATP-binding</keyword>
<dbReference type="Gene3D" id="3.40.50.300">
    <property type="entry name" value="P-loop containing nucleotide triphosphate hydrolases"/>
    <property type="match status" value="2"/>
</dbReference>
<organism evidence="4 5">
    <name type="scientific">Candidatus Methanodesulfokora washburnensis</name>
    <dbReference type="NCBI Taxonomy" id="2478471"/>
    <lineage>
        <taxon>Archaea</taxon>
        <taxon>Thermoproteota</taxon>
        <taxon>Candidatus Korarchaeia</taxon>
        <taxon>Candidatus Korarchaeia incertae sedis</taxon>
        <taxon>Candidatus Methanodesulfokora</taxon>
    </lineage>
</organism>
<dbReference type="InterPro" id="IPR027417">
    <property type="entry name" value="P-loop_NTPase"/>
</dbReference>
<gene>
    <name evidence="4" type="primary">atwA</name>
    <name evidence="4" type="ORF">D6D85_12150</name>
</gene>
<dbReference type="Pfam" id="PF00005">
    <property type="entry name" value="ABC_tran"/>
    <property type="match status" value="2"/>
</dbReference>
<accession>A0A3R9PTN9</accession>
<dbReference type="Proteomes" id="UP000277582">
    <property type="component" value="Unassembled WGS sequence"/>
</dbReference>
<proteinExistence type="predicted"/>
<dbReference type="PROSITE" id="PS50893">
    <property type="entry name" value="ABC_TRANSPORTER_2"/>
    <property type="match status" value="2"/>
</dbReference>
<evidence type="ECO:0000256" key="2">
    <source>
        <dbReference type="ARBA" id="ARBA00022840"/>
    </source>
</evidence>
<reference evidence="4 5" key="1">
    <citation type="submission" date="2018-10" db="EMBL/GenBank/DDBJ databases">
        <title>Co-occurring genomic capacity for anaerobic methane metabolism and dissimilatory sulfite reduction discovered in the Korarchaeota.</title>
        <authorList>
            <person name="Mckay L.J."/>
            <person name="Dlakic M."/>
            <person name="Fields M.W."/>
            <person name="Delmont T.O."/>
            <person name="Eren A.M."/>
            <person name="Jay Z.J."/>
            <person name="Klingelsmith K.B."/>
            <person name="Rusch D.B."/>
            <person name="Inskeep W.P."/>
        </authorList>
    </citation>
    <scope>NUCLEOTIDE SEQUENCE [LARGE SCALE GENOMIC DNA]</scope>
    <source>
        <strain evidence="4 5">MDKW</strain>
    </source>
</reference>
<sequence length="560" mass="62694">MKEKILQLKGVSKKFGGEYVLKDISFSLSEGESLGILGKSGSGKSVLIHVIRGFRGYEPDEGNIIYSVSACNSCYWLDIPSKDGEKCPRCGKRLEYREVDIWKTDDRKLFYNLRKRIGIMLQRTFALYGEKSAFENVVEALSSLDMYNGDIILNRAMELLKIVNMNHRALTPARDLSGGEKQRIILARQLALDPIMLLLDEPTGTLDPHNTQLIVEILRNFVKGKKAMILTSHFPEIIQELSNRVIWLEKGRIESEGEPQRIVLEKFGLPERKKISIEVISKNEIINLKNVKKYYYSITRGIVKAVDGVSLTVNEGEIFGILGPSGSGKTTLSRIIAGITEPTEGEVLVRVGDEWIDMKQPGPLGRGRATPYIGILHQEFSLYPYRSVLYNLTDSIGLNLPAEFAKLRAIDILTGIGFSEKEAEALLKKNADELSEGEKHRVALAQVMIREPRILILDEPSGTMNPITKREVAESLVKIKREFGTTIIIVSHDMDFALMTCERAALMLNGKILHIGDTEEIVKRLVELRAEVIGVPLDMIKAASEKEREISIEKSEITGG</sequence>
<dbReference type="OrthoDB" id="18209at2157"/>
<dbReference type="SUPFAM" id="SSF52540">
    <property type="entry name" value="P-loop containing nucleoside triphosphate hydrolases"/>
    <property type="match status" value="2"/>
</dbReference>
<evidence type="ECO:0000313" key="5">
    <source>
        <dbReference type="Proteomes" id="UP000277582"/>
    </source>
</evidence>
<comment type="caution">
    <text evidence="4">The sequence shown here is derived from an EMBL/GenBank/DDBJ whole genome shotgun (WGS) entry which is preliminary data.</text>
</comment>
<dbReference type="InterPro" id="IPR003439">
    <property type="entry name" value="ABC_transporter-like_ATP-bd"/>
</dbReference>
<dbReference type="GO" id="GO:0005524">
    <property type="term" value="F:ATP binding"/>
    <property type="evidence" value="ECO:0007669"/>
    <property type="project" value="UniProtKB-KW"/>
</dbReference>
<dbReference type="PANTHER" id="PTHR42764:SF2">
    <property type="entry name" value="ABC TRANSPORTER, ATP-BINDING PROTEIN"/>
    <property type="match status" value="1"/>
</dbReference>
<keyword evidence="1" id="KW-0547">Nucleotide-binding</keyword>
<feature type="domain" description="ABC transporter" evidence="3">
    <location>
        <begin position="6"/>
        <end position="275"/>
    </location>
</feature>
<name>A0A3R9PTN9_9CREN</name>
<protein>
    <submittedName>
        <fullName evidence="4">Methyl coenzyme M reductase system, component A2</fullName>
    </submittedName>
</protein>
<dbReference type="GO" id="GO:0019700">
    <property type="term" value="P:organic phosphonate catabolic process"/>
    <property type="evidence" value="ECO:0007669"/>
    <property type="project" value="TreeGrafter"/>
</dbReference>
<evidence type="ECO:0000313" key="4">
    <source>
        <dbReference type="EMBL" id="RSN72792.1"/>
    </source>
</evidence>